<gene>
    <name evidence="2" type="ORF">BGZ95_003410</name>
</gene>
<name>A0AAD4DJN8_9FUNG</name>
<reference evidence="2" key="1">
    <citation type="journal article" date="2020" name="Fungal Divers.">
        <title>Resolving the Mortierellaceae phylogeny through synthesis of multi-gene phylogenetics and phylogenomics.</title>
        <authorList>
            <person name="Vandepol N."/>
            <person name="Liber J."/>
            <person name="Desiro A."/>
            <person name="Na H."/>
            <person name="Kennedy M."/>
            <person name="Barry K."/>
            <person name="Grigoriev I.V."/>
            <person name="Miller A.N."/>
            <person name="O'Donnell K."/>
            <person name="Stajich J.E."/>
            <person name="Bonito G."/>
        </authorList>
    </citation>
    <scope>NUCLEOTIDE SEQUENCE</scope>
    <source>
        <strain evidence="2">NRRL 28262</strain>
    </source>
</reference>
<evidence type="ECO:0000313" key="3">
    <source>
        <dbReference type="Proteomes" id="UP001194580"/>
    </source>
</evidence>
<comment type="caution">
    <text evidence="2">The sequence shown here is derived from an EMBL/GenBank/DDBJ whole genome shotgun (WGS) entry which is preliminary data.</text>
</comment>
<dbReference type="Proteomes" id="UP001194580">
    <property type="component" value="Unassembled WGS sequence"/>
</dbReference>
<keyword evidence="3" id="KW-1185">Reference proteome</keyword>
<accession>A0AAD4DJN8</accession>
<organism evidence="2 3">
    <name type="scientific">Linnemannia exigua</name>
    <dbReference type="NCBI Taxonomy" id="604196"/>
    <lineage>
        <taxon>Eukaryota</taxon>
        <taxon>Fungi</taxon>
        <taxon>Fungi incertae sedis</taxon>
        <taxon>Mucoromycota</taxon>
        <taxon>Mortierellomycotina</taxon>
        <taxon>Mortierellomycetes</taxon>
        <taxon>Mortierellales</taxon>
        <taxon>Mortierellaceae</taxon>
        <taxon>Linnemannia</taxon>
    </lineage>
</organism>
<protein>
    <submittedName>
        <fullName evidence="2">Uncharacterized protein</fullName>
    </submittedName>
</protein>
<dbReference type="SUPFAM" id="SSF52058">
    <property type="entry name" value="L domain-like"/>
    <property type="match status" value="1"/>
</dbReference>
<sequence length="840" mass="96076">MATAFPLPTECLHLVIRHLADAEANKPDSSTLASLLRVSKYVHSATLPIMYEDPFRFVQLQLGGDSQNTEILPRLLKLIRLLFLSLPEGQAIADILRAAYLQGPTDQDNTFAPVPPFFPYYELVTDINFRRHSVREGGLFYNAALTGRPSFVEYLNQHGKTIRYLLEEISVNIQDKDQQVVIYEAAARELRSELIWALCEANAGRIKELVIPIMDISRYISLVPRLKVLSEVTFLMDKGLKFQTRFGRRYTPDEQEALELLESRRILALEEMITFTQKHCRLFPNMLMIARCHKDSGASNDNCPHEYQFRLLQSLPPLIRPTALNNQNWIQFAAKPQGTDLSLVKSINPRSFLSRIGKPRPVAVGIPFLHRCRALERITMPFLDDDTFQWAVDERKQYNTDIAAGRVPQHSPVPLRKVNIDYHQPAFGRQINDVVFAFGRTLKDIRALGGWWRELTDVEKKLGFSIGEDDLCWDVPQLSNLTISMNSILIRTHPDTISRCCRLTRLFMRDHLEEYRLDEVNRWTPAELPELIDLYLEGTPAICFDPRTLKSTLSLESMEMSMNTARSASPFIPPVEEFESAVDSSGGGGESDGELDDSFPSSESYFAALDVLSIPRKRPSWTWDWDLPKLVSLKLNGEFGYRFQFRMLSGAPNILYFTVDVGSWSRQHYRTVEIADFLKPGYRHPQLAHFLEKEKQRHKVQGVVDRYAGSIDTELEDDQVWKEFEYVQVAAIKRFILTGPWSLDGRVLEVLFGKVAPSIKDLTMSSRGHSVASWVESSKYLYQLENAHLCIADSVSNEMLSEVGLGPNNTNFSNYQYRFLEPPVGRTLPTPALYSFRNYL</sequence>
<proteinExistence type="predicted"/>
<dbReference type="AlphaFoldDB" id="A0AAD4DJN8"/>
<feature type="region of interest" description="Disordered" evidence="1">
    <location>
        <begin position="579"/>
        <end position="598"/>
    </location>
</feature>
<dbReference type="EMBL" id="JAAAIL010000178">
    <property type="protein sequence ID" value="KAG0278682.1"/>
    <property type="molecule type" value="Genomic_DNA"/>
</dbReference>
<evidence type="ECO:0000313" key="2">
    <source>
        <dbReference type="EMBL" id="KAG0278682.1"/>
    </source>
</evidence>
<evidence type="ECO:0000256" key="1">
    <source>
        <dbReference type="SAM" id="MobiDB-lite"/>
    </source>
</evidence>